<dbReference type="GO" id="GO:0004674">
    <property type="term" value="F:protein serine/threonine kinase activity"/>
    <property type="evidence" value="ECO:0007669"/>
    <property type="project" value="TreeGrafter"/>
</dbReference>
<dbReference type="SUPFAM" id="SSF56112">
    <property type="entry name" value="Protein kinase-like (PK-like)"/>
    <property type="match status" value="1"/>
</dbReference>
<dbReference type="EMBL" id="KB467943">
    <property type="protein sequence ID" value="PCH38872.1"/>
    <property type="molecule type" value="Genomic_DNA"/>
</dbReference>
<protein>
    <submittedName>
        <fullName evidence="2">Kinase-like protein</fullName>
    </submittedName>
</protein>
<accession>A0A2H3J9E0</accession>
<dbReference type="GO" id="GO:0005524">
    <property type="term" value="F:ATP binding"/>
    <property type="evidence" value="ECO:0007669"/>
    <property type="project" value="InterPro"/>
</dbReference>
<dbReference type="SMART" id="SM00220">
    <property type="entry name" value="S_TKc"/>
    <property type="match status" value="1"/>
</dbReference>
<organism evidence="2 3">
    <name type="scientific">Wolfiporia cocos (strain MD-104)</name>
    <name type="common">Brown rot fungus</name>
    <dbReference type="NCBI Taxonomy" id="742152"/>
    <lineage>
        <taxon>Eukaryota</taxon>
        <taxon>Fungi</taxon>
        <taxon>Dikarya</taxon>
        <taxon>Basidiomycota</taxon>
        <taxon>Agaricomycotina</taxon>
        <taxon>Agaricomycetes</taxon>
        <taxon>Polyporales</taxon>
        <taxon>Phaeolaceae</taxon>
        <taxon>Wolfiporia</taxon>
    </lineage>
</organism>
<dbReference type="OrthoDB" id="3265205at2759"/>
<evidence type="ECO:0000313" key="2">
    <source>
        <dbReference type="EMBL" id="PCH38872.1"/>
    </source>
</evidence>
<keyword evidence="2" id="KW-0418">Kinase</keyword>
<evidence type="ECO:0000313" key="3">
    <source>
        <dbReference type="Proteomes" id="UP000218811"/>
    </source>
</evidence>
<dbReference type="Gene3D" id="1.10.510.10">
    <property type="entry name" value="Transferase(Phosphotransferase) domain 1"/>
    <property type="match status" value="1"/>
</dbReference>
<proteinExistence type="predicted"/>
<keyword evidence="3" id="KW-1185">Reference proteome</keyword>
<keyword evidence="2" id="KW-0808">Transferase</keyword>
<dbReference type="InterPro" id="IPR011009">
    <property type="entry name" value="Kinase-like_dom_sf"/>
</dbReference>
<dbReference type="PIRSF" id="PIRSF000654">
    <property type="entry name" value="Integrin-linked_kinase"/>
    <property type="match status" value="1"/>
</dbReference>
<dbReference type="InterPro" id="IPR051681">
    <property type="entry name" value="Ser/Thr_Kinases-Pseudokinases"/>
</dbReference>
<dbReference type="Pfam" id="PF07714">
    <property type="entry name" value="PK_Tyr_Ser-Thr"/>
    <property type="match status" value="1"/>
</dbReference>
<evidence type="ECO:0000259" key="1">
    <source>
        <dbReference type="PROSITE" id="PS50011"/>
    </source>
</evidence>
<dbReference type="Proteomes" id="UP000218811">
    <property type="component" value="Unassembled WGS sequence"/>
</dbReference>
<dbReference type="InterPro" id="IPR001245">
    <property type="entry name" value="Ser-Thr/Tyr_kinase_cat_dom"/>
</dbReference>
<name>A0A2H3J9E0_WOLCO</name>
<dbReference type="InterPro" id="IPR008271">
    <property type="entry name" value="Ser/Thr_kinase_AS"/>
</dbReference>
<dbReference type="STRING" id="742152.A0A2H3J9E0"/>
<dbReference type="OMA" id="VMLCHPK"/>
<dbReference type="PANTHER" id="PTHR44329">
    <property type="entry name" value="SERINE/THREONINE-PROTEIN KINASE TNNI3K-RELATED"/>
    <property type="match status" value="1"/>
</dbReference>
<dbReference type="PROSITE" id="PS00108">
    <property type="entry name" value="PROTEIN_KINASE_ST"/>
    <property type="match status" value="1"/>
</dbReference>
<gene>
    <name evidence="2" type="ORF">WOLCODRAFT_110263</name>
</gene>
<reference evidence="2 3" key="1">
    <citation type="journal article" date="2012" name="Science">
        <title>The Paleozoic origin of enzymatic lignin decomposition reconstructed from 31 fungal genomes.</title>
        <authorList>
            <person name="Floudas D."/>
            <person name="Binder M."/>
            <person name="Riley R."/>
            <person name="Barry K."/>
            <person name="Blanchette R.A."/>
            <person name="Henrissat B."/>
            <person name="Martinez A.T."/>
            <person name="Otillar R."/>
            <person name="Spatafora J.W."/>
            <person name="Yadav J.S."/>
            <person name="Aerts A."/>
            <person name="Benoit I."/>
            <person name="Boyd A."/>
            <person name="Carlson A."/>
            <person name="Copeland A."/>
            <person name="Coutinho P.M."/>
            <person name="de Vries R.P."/>
            <person name="Ferreira P."/>
            <person name="Findley K."/>
            <person name="Foster B."/>
            <person name="Gaskell J."/>
            <person name="Glotzer D."/>
            <person name="Gorecki P."/>
            <person name="Heitman J."/>
            <person name="Hesse C."/>
            <person name="Hori C."/>
            <person name="Igarashi K."/>
            <person name="Jurgens J.A."/>
            <person name="Kallen N."/>
            <person name="Kersten P."/>
            <person name="Kohler A."/>
            <person name="Kuees U."/>
            <person name="Kumar T.K.A."/>
            <person name="Kuo A."/>
            <person name="LaButti K."/>
            <person name="Larrondo L.F."/>
            <person name="Lindquist E."/>
            <person name="Ling A."/>
            <person name="Lombard V."/>
            <person name="Lucas S."/>
            <person name="Lundell T."/>
            <person name="Martin R."/>
            <person name="McLaughlin D.J."/>
            <person name="Morgenstern I."/>
            <person name="Morin E."/>
            <person name="Murat C."/>
            <person name="Nagy L.G."/>
            <person name="Nolan M."/>
            <person name="Ohm R.A."/>
            <person name="Patyshakuliyeva A."/>
            <person name="Rokas A."/>
            <person name="Ruiz-Duenas F.J."/>
            <person name="Sabat G."/>
            <person name="Salamov A."/>
            <person name="Samejima M."/>
            <person name="Schmutz J."/>
            <person name="Slot J.C."/>
            <person name="St John F."/>
            <person name="Stenlid J."/>
            <person name="Sun H."/>
            <person name="Sun S."/>
            <person name="Syed K."/>
            <person name="Tsang A."/>
            <person name="Wiebenga A."/>
            <person name="Young D."/>
            <person name="Pisabarro A."/>
            <person name="Eastwood D.C."/>
            <person name="Martin F."/>
            <person name="Cullen D."/>
            <person name="Grigoriev I.V."/>
            <person name="Hibbett D.S."/>
        </authorList>
    </citation>
    <scope>NUCLEOTIDE SEQUENCE [LARGE SCALE GENOMIC DNA]</scope>
    <source>
        <strain evidence="2 3">MD-104</strain>
    </source>
</reference>
<feature type="domain" description="Protein kinase" evidence="1">
    <location>
        <begin position="1"/>
        <end position="232"/>
    </location>
</feature>
<sequence>MTYQNVCREVIVWKHLRHTNIVPLLGVSDIDGARYMISEWMTNGSVRDYANEQEASNKRRWELILDTVAGMEYLHSKEVIHGDLKSSNVLVNNGGRACITDFGLNAVKYNIRSINVATDIPGTGYYGTIQWMPPEYFDPDTAGITHPVQEGDIYSLAGVIWEIFTGEQPFFGVRNATVLSLRLLGEHPQRPSEHSAHGMSDRAWEILTRCWSTDRANRPAAYDLLADLRAEFQAQAPL</sequence>
<dbReference type="AlphaFoldDB" id="A0A2H3J9E0"/>
<dbReference type="PROSITE" id="PS50011">
    <property type="entry name" value="PROTEIN_KINASE_DOM"/>
    <property type="match status" value="1"/>
</dbReference>
<dbReference type="InterPro" id="IPR000719">
    <property type="entry name" value="Prot_kinase_dom"/>
</dbReference>